<comment type="caution">
    <text evidence="8">The sequence shown here is derived from an EMBL/GenBank/DDBJ whole genome shotgun (WGS) entry which is preliminary data.</text>
</comment>
<dbReference type="EC" id="4.1.1.97" evidence="3"/>
<evidence type="ECO:0000256" key="4">
    <source>
        <dbReference type="ARBA" id="ARBA00022631"/>
    </source>
</evidence>
<keyword evidence="9" id="KW-1185">Reference proteome</keyword>
<evidence type="ECO:0000256" key="3">
    <source>
        <dbReference type="ARBA" id="ARBA00012257"/>
    </source>
</evidence>
<dbReference type="PANTHER" id="PTHR43466">
    <property type="entry name" value="2-OXO-4-HYDROXY-4-CARBOXY-5-UREIDOIMIDAZOLINE DECARBOXYLASE-RELATED"/>
    <property type="match status" value="1"/>
</dbReference>
<evidence type="ECO:0000256" key="6">
    <source>
        <dbReference type="ARBA" id="ARBA00023239"/>
    </source>
</evidence>
<dbReference type="NCBIfam" id="TIGR03164">
    <property type="entry name" value="UHCUDC"/>
    <property type="match status" value="1"/>
</dbReference>
<feature type="domain" description="Oxo-4-hydroxy-4-carboxy-5-ureidoimidazoline decarboxylase" evidence="7">
    <location>
        <begin position="9"/>
        <end position="161"/>
    </location>
</feature>
<keyword evidence="5" id="KW-0210">Decarboxylase</keyword>
<dbReference type="RefSeq" id="WP_190695006.1">
    <property type="nucleotide sequence ID" value="NZ_JAMPKX010000012.1"/>
</dbReference>
<keyword evidence="6 8" id="KW-0456">Lyase</keyword>
<dbReference type="Proteomes" id="UP001482513">
    <property type="component" value="Unassembled WGS sequence"/>
</dbReference>
<keyword evidence="4" id="KW-0659">Purine metabolism</keyword>
<dbReference type="InterPro" id="IPR018020">
    <property type="entry name" value="OHCU_decarboxylase"/>
</dbReference>
<dbReference type="InterPro" id="IPR017580">
    <property type="entry name" value="OHCU_decarboxylase-1"/>
</dbReference>
<evidence type="ECO:0000256" key="5">
    <source>
        <dbReference type="ARBA" id="ARBA00022793"/>
    </source>
</evidence>
<reference evidence="8 9" key="1">
    <citation type="submission" date="2022-04" db="EMBL/GenBank/DDBJ databases">
        <title>Positive selection, recombination, and allopatry shape intraspecific diversity of widespread and dominant cyanobacteria.</title>
        <authorList>
            <person name="Wei J."/>
            <person name="Shu W."/>
            <person name="Hu C."/>
        </authorList>
    </citation>
    <scope>NUCLEOTIDE SEQUENCE [LARGE SCALE GENOMIC DNA]</scope>
    <source>
        <strain evidence="8 9">DQ-A4</strain>
    </source>
</reference>
<accession>A0ABV0K9L8</accession>
<dbReference type="SUPFAM" id="SSF158694">
    <property type="entry name" value="UraD-Like"/>
    <property type="match status" value="1"/>
</dbReference>
<evidence type="ECO:0000256" key="2">
    <source>
        <dbReference type="ARBA" id="ARBA00004754"/>
    </source>
</evidence>
<dbReference type="EMBL" id="JAMPKX010000012">
    <property type="protein sequence ID" value="MEP0949449.1"/>
    <property type="molecule type" value="Genomic_DNA"/>
</dbReference>
<protein>
    <recommendedName>
        <fullName evidence="3">2-oxo-4-hydroxy-4-carboxy-5-ureidoimidazoline decarboxylase</fullName>
        <ecNumber evidence="3">4.1.1.97</ecNumber>
    </recommendedName>
</protein>
<dbReference type="Gene3D" id="1.10.3330.10">
    <property type="entry name" value="Oxo-4-hydroxy-4-carboxy-5-ureidoimidazoline decarboxylase"/>
    <property type="match status" value="1"/>
</dbReference>
<sequence length="167" mass="18312">MPYTLDQLNAMAEADFVAAIGPAFEETPAIAAQIWPLRPFVSVADLHQHMVAIVRTMPATDQLALINAHPDLGTRVTMAAASVSEQSKAGLNSLTNEEYHQFQALNQQYKDKFGFPFILAVAGHTKTSILKNFVERLRNSTDAEMSAALLEVEKIALSRLDSWIVSA</sequence>
<evidence type="ECO:0000313" key="9">
    <source>
        <dbReference type="Proteomes" id="UP001482513"/>
    </source>
</evidence>
<comment type="catalytic activity">
    <reaction evidence="1">
        <text>5-hydroxy-2-oxo-4-ureido-2,5-dihydro-1H-imidazole-5-carboxylate + H(+) = (S)-allantoin + CO2</text>
        <dbReference type="Rhea" id="RHEA:26301"/>
        <dbReference type="ChEBI" id="CHEBI:15378"/>
        <dbReference type="ChEBI" id="CHEBI:15678"/>
        <dbReference type="ChEBI" id="CHEBI:16526"/>
        <dbReference type="ChEBI" id="CHEBI:58639"/>
        <dbReference type="EC" id="4.1.1.97"/>
    </reaction>
</comment>
<name>A0ABV0K9L8_9CYAN</name>
<dbReference type="GO" id="GO:0051997">
    <property type="term" value="F:2-oxo-4-hydroxy-4-carboxy-5-ureidoimidazoline decarboxylase activity"/>
    <property type="evidence" value="ECO:0007669"/>
    <property type="project" value="UniProtKB-EC"/>
</dbReference>
<comment type="pathway">
    <text evidence="2">Purine metabolism; urate degradation; (S)-allantoin from urate: step 3/3.</text>
</comment>
<dbReference type="PANTHER" id="PTHR43466:SF1">
    <property type="entry name" value="2-OXO-4-HYDROXY-4-CARBOXY-5-UREIDOIMIDAZOLINE DECARBOXYLASE-RELATED"/>
    <property type="match status" value="1"/>
</dbReference>
<organism evidence="8 9">
    <name type="scientific">Leptolyngbya subtilissima DQ-A4</name>
    <dbReference type="NCBI Taxonomy" id="2933933"/>
    <lineage>
        <taxon>Bacteria</taxon>
        <taxon>Bacillati</taxon>
        <taxon>Cyanobacteriota</taxon>
        <taxon>Cyanophyceae</taxon>
        <taxon>Leptolyngbyales</taxon>
        <taxon>Leptolyngbyaceae</taxon>
        <taxon>Leptolyngbya group</taxon>
        <taxon>Leptolyngbya</taxon>
    </lineage>
</organism>
<dbReference type="Pfam" id="PF09349">
    <property type="entry name" value="OHCU_decarbox"/>
    <property type="match status" value="1"/>
</dbReference>
<evidence type="ECO:0000259" key="7">
    <source>
        <dbReference type="Pfam" id="PF09349"/>
    </source>
</evidence>
<evidence type="ECO:0000313" key="8">
    <source>
        <dbReference type="EMBL" id="MEP0949449.1"/>
    </source>
</evidence>
<dbReference type="InterPro" id="IPR036778">
    <property type="entry name" value="OHCU_decarboxylase_sf"/>
</dbReference>
<gene>
    <name evidence="8" type="primary">uraD</name>
    <name evidence="8" type="ORF">NC992_21385</name>
</gene>
<evidence type="ECO:0000256" key="1">
    <source>
        <dbReference type="ARBA" id="ARBA00001163"/>
    </source>
</evidence>
<proteinExistence type="predicted"/>